<accession>A0A5B6VQD1</accession>
<name>A0A5B6VQD1_9ROSI</name>
<gene>
    <name evidence="2" type="ORF">EPI10_016908</name>
</gene>
<evidence type="ECO:0000313" key="2">
    <source>
        <dbReference type="EMBL" id="KAA3471268.1"/>
    </source>
</evidence>
<dbReference type="Gene3D" id="3.30.70.270">
    <property type="match status" value="2"/>
</dbReference>
<evidence type="ECO:0000313" key="3">
    <source>
        <dbReference type="Proteomes" id="UP000325315"/>
    </source>
</evidence>
<dbReference type="EMBL" id="SMMG02000006">
    <property type="protein sequence ID" value="KAA3471268.1"/>
    <property type="molecule type" value="Genomic_DNA"/>
</dbReference>
<organism evidence="2 3">
    <name type="scientific">Gossypium australe</name>
    <dbReference type="NCBI Taxonomy" id="47621"/>
    <lineage>
        <taxon>Eukaryota</taxon>
        <taxon>Viridiplantae</taxon>
        <taxon>Streptophyta</taxon>
        <taxon>Embryophyta</taxon>
        <taxon>Tracheophyta</taxon>
        <taxon>Spermatophyta</taxon>
        <taxon>Magnoliopsida</taxon>
        <taxon>eudicotyledons</taxon>
        <taxon>Gunneridae</taxon>
        <taxon>Pentapetalae</taxon>
        <taxon>rosids</taxon>
        <taxon>malvids</taxon>
        <taxon>Malvales</taxon>
        <taxon>Malvaceae</taxon>
        <taxon>Malvoideae</taxon>
        <taxon>Gossypium</taxon>
    </lineage>
</organism>
<evidence type="ECO:0000259" key="1">
    <source>
        <dbReference type="Pfam" id="PF00078"/>
    </source>
</evidence>
<dbReference type="OrthoDB" id="1914518at2759"/>
<protein>
    <submittedName>
        <fullName evidence="2">Polyprotein</fullName>
    </submittedName>
</protein>
<dbReference type="InterPro" id="IPR051320">
    <property type="entry name" value="Viral_Replic_Matur_Polypro"/>
</dbReference>
<reference evidence="3" key="1">
    <citation type="journal article" date="2019" name="Plant Biotechnol. J.">
        <title>Genome sequencing of the Australian wild diploid species Gossypium australe highlights disease resistance and delayed gland morphogenesis.</title>
        <authorList>
            <person name="Cai Y."/>
            <person name="Cai X."/>
            <person name="Wang Q."/>
            <person name="Wang P."/>
            <person name="Zhang Y."/>
            <person name="Cai C."/>
            <person name="Xu Y."/>
            <person name="Wang K."/>
            <person name="Zhou Z."/>
            <person name="Wang C."/>
            <person name="Geng S."/>
            <person name="Li B."/>
            <person name="Dong Q."/>
            <person name="Hou Y."/>
            <person name="Wang H."/>
            <person name="Ai P."/>
            <person name="Liu Z."/>
            <person name="Yi F."/>
            <person name="Sun M."/>
            <person name="An G."/>
            <person name="Cheng J."/>
            <person name="Zhang Y."/>
            <person name="Shi Q."/>
            <person name="Xie Y."/>
            <person name="Shi X."/>
            <person name="Chang Y."/>
            <person name="Huang F."/>
            <person name="Chen Y."/>
            <person name="Hong S."/>
            <person name="Mi L."/>
            <person name="Sun Q."/>
            <person name="Zhang L."/>
            <person name="Zhou B."/>
            <person name="Peng R."/>
            <person name="Zhang X."/>
            <person name="Liu F."/>
        </authorList>
    </citation>
    <scope>NUCLEOTIDE SEQUENCE [LARGE SCALE GENOMIC DNA]</scope>
    <source>
        <strain evidence="3">cv. PA1801</strain>
    </source>
</reference>
<dbReference type="Pfam" id="PF00078">
    <property type="entry name" value="RVT_1"/>
    <property type="match status" value="1"/>
</dbReference>
<feature type="domain" description="Reverse transcriptase" evidence="1">
    <location>
        <begin position="1"/>
        <end position="62"/>
    </location>
</feature>
<dbReference type="SUPFAM" id="SSF56672">
    <property type="entry name" value="DNA/RNA polymerases"/>
    <property type="match status" value="1"/>
</dbReference>
<dbReference type="PANTHER" id="PTHR33064">
    <property type="entry name" value="POL PROTEIN"/>
    <property type="match status" value="1"/>
</dbReference>
<dbReference type="InterPro" id="IPR000477">
    <property type="entry name" value="RT_dom"/>
</dbReference>
<dbReference type="PANTHER" id="PTHR33064:SF37">
    <property type="entry name" value="RIBONUCLEASE H"/>
    <property type="match status" value="1"/>
</dbReference>
<dbReference type="AlphaFoldDB" id="A0A5B6VQD1"/>
<dbReference type="Proteomes" id="UP000325315">
    <property type="component" value="Unassembled WGS sequence"/>
</dbReference>
<proteinExistence type="predicted"/>
<dbReference type="InterPro" id="IPR043502">
    <property type="entry name" value="DNA/RNA_pol_sf"/>
</dbReference>
<comment type="caution">
    <text evidence="2">The sequence shown here is derived from an EMBL/GenBank/DDBJ whole genome shotgun (WGS) entry which is preliminary data.</text>
</comment>
<dbReference type="InterPro" id="IPR043128">
    <property type="entry name" value="Rev_trsase/Diguanyl_cyclase"/>
</dbReference>
<sequence length="187" mass="21987">MTGIFQPIMNSALVYIDDILLYNPDEEAHSKLLDQFNQLGIMISKNKMHINKSEIEYLGMNLKEGKYFPGPHIAEKLLEFLDEDLTKKQVQQFLGVVNYLRDFIPKISKYINPLTKMLKKNPPPWSMTQTKAVQILKEKLQHLPALQIPSDGKRILQTDASDKYWRAILFEELKRKIHMWIQKLEIY</sequence>
<keyword evidence="3" id="KW-1185">Reference proteome</keyword>